<evidence type="ECO:0000313" key="5">
    <source>
        <dbReference type="Proteomes" id="UP001642405"/>
    </source>
</evidence>
<dbReference type="SUPFAM" id="SSF47616">
    <property type="entry name" value="GST C-terminal domain-like"/>
    <property type="match status" value="1"/>
</dbReference>
<keyword evidence="4" id="KW-0808">Transferase</keyword>
<feature type="domain" description="GST C-terminal" evidence="3">
    <location>
        <begin position="117"/>
        <end position="269"/>
    </location>
</feature>
<dbReference type="Gene3D" id="3.40.30.10">
    <property type="entry name" value="Glutaredoxin"/>
    <property type="match status" value="1"/>
</dbReference>
<dbReference type="CDD" id="cd03046">
    <property type="entry name" value="GST_N_GTT1_like"/>
    <property type="match status" value="1"/>
</dbReference>
<dbReference type="SFLD" id="SFLDG00358">
    <property type="entry name" value="Main_(cytGST)"/>
    <property type="match status" value="1"/>
</dbReference>
<protein>
    <submittedName>
        <fullName evidence="4">Bifunctional glutathione transferase/peroxidase</fullName>
        <ecNumber evidence="4">2.5.1.18</ecNumber>
    </submittedName>
</protein>
<dbReference type="Pfam" id="PF13410">
    <property type="entry name" value="GST_C_2"/>
    <property type="match status" value="1"/>
</dbReference>
<dbReference type="InterPro" id="IPR036249">
    <property type="entry name" value="Thioredoxin-like_sf"/>
</dbReference>
<name>A0ABP0B9I3_9PEZI</name>
<evidence type="ECO:0000259" key="3">
    <source>
        <dbReference type="PROSITE" id="PS50405"/>
    </source>
</evidence>
<dbReference type="EC" id="2.5.1.18" evidence="4"/>
<dbReference type="Proteomes" id="UP001642405">
    <property type="component" value="Unassembled WGS sequence"/>
</dbReference>
<comment type="caution">
    <text evidence="4">The sequence shown here is derived from an EMBL/GenBank/DDBJ whole genome shotgun (WGS) entry which is preliminary data.</text>
</comment>
<evidence type="ECO:0000256" key="1">
    <source>
        <dbReference type="ARBA" id="ARBA00007409"/>
    </source>
</evidence>
<dbReference type="InterPro" id="IPR004045">
    <property type="entry name" value="Glutathione_S-Trfase_N"/>
</dbReference>
<dbReference type="SFLD" id="SFLDS00019">
    <property type="entry name" value="Glutathione_Transferase_(cytos"/>
    <property type="match status" value="1"/>
</dbReference>
<dbReference type="InterPro" id="IPR010987">
    <property type="entry name" value="Glutathione-S-Trfase_C-like"/>
</dbReference>
<organism evidence="4 5">
    <name type="scientific">Sporothrix curviconia</name>
    <dbReference type="NCBI Taxonomy" id="1260050"/>
    <lineage>
        <taxon>Eukaryota</taxon>
        <taxon>Fungi</taxon>
        <taxon>Dikarya</taxon>
        <taxon>Ascomycota</taxon>
        <taxon>Pezizomycotina</taxon>
        <taxon>Sordariomycetes</taxon>
        <taxon>Sordariomycetidae</taxon>
        <taxon>Ophiostomatales</taxon>
        <taxon>Ophiostomataceae</taxon>
        <taxon>Sporothrix</taxon>
    </lineage>
</organism>
<sequence>MASTGNQAKVILHWLNSSRAQRILWLMTELKVPYEIKVYHRDKTAFAPPELAKIHPLGKSPVITVIPPQSSTGAKAEPIVLAESGFISEYICEHWGRNSPLVPKKWRDGQEGAVGGETAAWLRYQYLMYYAEGSLMPFLVFFLVTSTDLKSPQVPFFVRPITGAIANKINSVFIMPNVRKNLELLELYLKTPPEEGDGTGYLCGNRLTAADIMLSYPLFAVRERAADFTIDGQSIEAKFPATFSYLERLEQEPGYVQSVKDIEAIDGKFKLLPDSA</sequence>
<dbReference type="PANTHER" id="PTHR44051">
    <property type="entry name" value="GLUTATHIONE S-TRANSFERASE-RELATED"/>
    <property type="match status" value="1"/>
</dbReference>
<dbReference type="EMBL" id="CAWUHB010000011">
    <property type="protein sequence ID" value="CAK7215954.1"/>
    <property type="molecule type" value="Genomic_DNA"/>
</dbReference>
<dbReference type="Pfam" id="PF13409">
    <property type="entry name" value="GST_N_2"/>
    <property type="match status" value="1"/>
</dbReference>
<dbReference type="InterPro" id="IPR036282">
    <property type="entry name" value="Glutathione-S-Trfase_C_sf"/>
</dbReference>
<comment type="similarity">
    <text evidence="1">Belongs to the GST superfamily.</text>
</comment>
<dbReference type="CDD" id="cd03189">
    <property type="entry name" value="GST_C_GTT1_like"/>
    <property type="match status" value="1"/>
</dbReference>
<evidence type="ECO:0000313" key="4">
    <source>
        <dbReference type="EMBL" id="CAK7215954.1"/>
    </source>
</evidence>
<dbReference type="PROSITE" id="PS50404">
    <property type="entry name" value="GST_NTER"/>
    <property type="match status" value="1"/>
</dbReference>
<dbReference type="InterPro" id="IPR040079">
    <property type="entry name" value="Glutathione_S-Trfase"/>
</dbReference>
<dbReference type="PROSITE" id="PS50405">
    <property type="entry name" value="GST_CTER"/>
    <property type="match status" value="1"/>
</dbReference>
<gene>
    <name evidence="4" type="primary">GTT1</name>
    <name evidence="4" type="ORF">SCUCBS95973_002641</name>
</gene>
<dbReference type="GO" id="GO:0004364">
    <property type="term" value="F:glutathione transferase activity"/>
    <property type="evidence" value="ECO:0007669"/>
    <property type="project" value="UniProtKB-EC"/>
</dbReference>
<dbReference type="Gene3D" id="1.20.1050.10">
    <property type="match status" value="1"/>
</dbReference>
<feature type="domain" description="GST N-terminal" evidence="2">
    <location>
        <begin position="7"/>
        <end position="99"/>
    </location>
</feature>
<dbReference type="PANTHER" id="PTHR44051:SF9">
    <property type="entry name" value="GLUTATHIONE S-TRANSFERASE 1"/>
    <property type="match status" value="1"/>
</dbReference>
<keyword evidence="5" id="KW-1185">Reference proteome</keyword>
<proteinExistence type="inferred from homology"/>
<dbReference type="SUPFAM" id="SSF52833">
    <property type="entry name" value="Thioredoxin-like"/>
    <property type="match status" value="1"/>
</dbReference>
<accession>A0ABP0B9I3</accession>
<reference evidence="4 5" key="1">
    <citation type="submission" date="2024-01" db="EMBL/GenBank/DDBJ databases">
        <authorList>
            <person name="Allen C."/>
            <person name="Tagirdzhanova G."/>
        </authorList>
    </citation>
    <scope>NUCLEOTIDE SEQUENCE [LARGE SCALE GENOMIC DNA]</scope>
</reference>
<evidence type="ECO:0000259" key="2">
    <source>
        <dbReference type="PROSITE" id="PS50404"/>
    </source>
</evidence>